<evidence type="ECO:0000313" key="2">
    <source>
        <dbReference type="Proteomes" id="UP000310719"/>
    </source>
</evidence>
<sequence>MRTDLPVETAQAGTLRQVDNMMEMLVDKTATWGAGIHLPSRA</sequence>
<dbReference type="Proteomes" id="UP000310719">
    <property type="component" value="Chromosome"/>
</dbReference>
<proteinExistence type="predicted"/>
<reference evidence="1 2" key="1">
    <citation type="submission" date="2019-05" db="EMBL/GenBank/DDBJ databases">
        <authorList>
            <consortium name="Pathogen Informatics"/>
        </authorList>
    </citation>
    <scope>NUCLEOTIDE SEQUENCE [LARGE SCALE GENOMIC DNA]</scope>
    <source>
        <strain evidence="1 2">NCTC13032</strain>
    </source>
</reference>
<name>A0A4U9IR99_9ENTR</name>
<evidence type="ECO:0000313" key="1">
    <source>
        <dbReference type="EMBL" id="VTP79810.1"/>
    </source>
</evidence>
<organism evidence="1 2">
    <name type="scientific">Leclercia adecarboxylata</name>
    <dbReference type="NCBI Taxonomy" id="83655"/>
    <lineage>
        <taxon>Bacteria</taxon>
        <taxon>Pseudomonadati</taxon>
        <taxon>Pseudomonadota</taxon>
        <taxon>Gammaproteobacteria</taxon>
        <taxon>Enterobacterales</taxon>
        <taxon>Enterobacteriaceae</taxon>
        <taxon>Leclercia</taxon>
    </lineage>
</organism>
<gene>
    <name evidence="1" type="ORF">NCTC13032_06413</name>
</gene>
<protein>
    <submittedName>
        <fullName evidence="1">Uncharacterized protein</fullName>
    </submittedName>
</protein>
<dbReference type="AlphaFoldDB" id="A0A4U9IR99"/>
<dbReference type="EMBL" id="LR590464">
    <property type="protein sequence ID" value="VTP79810.1"/>
    <property type="molecule type" value="Genomic_DNA"/>
</dbReference>
<accession>A0A4U9IR99</accession>